<dbReference type="AlphaFoldDB" id="A0A9D5K7Y7"/>
<evidence type="ECO:0008006" key="3">
    <source>
        <dbReference type="Google" id="ProtNLM"/>
    </source>
</evidence>
<organism evidence="1 2">
    <name type="scientific">candidate division WOR-3 bacterium</name>
    <dbReference type="NCBI Taxonomy" id="2052148"/>
    <lineage>
        <taxon>Bacteria</taxon>
        <taxon>Bacteria division WOR-3</taxon>
    </lineage>
</organism>
<evidence type="ECO:0000313" key="1">
    <source>
        <dbReference type="EMBL" id="MBD3363714.1"/>
    </source>
</evidence>
<dbReference type="Proteomes" id="UP000630660">
    <property type="component" value="Unassembled WGS sequence"/>
</dbReference>
<name>A0A9D5K7Y7_UNCW3</name>
<dbReference type="SUPFAM" id="SSF55729">
    <property type="entry name" value="Acyl-CoA N-acyltransferases (Nat)"/>
    <property type="match status" value="1"/>
</dbReference>
<proteinExistence type="predicted"/>
<dbReference type="EMBL" id="WJKJ01000021">
    <property type="protein sequence ID" value="MBD3363714.1"/>
    <property type="molecule type" value="Genomic_DNA"/>
</dbReference>
<protein>
    <recommendedName>
        <fullName evidence="3">N-acetyltransferase domain-containing protein</fullName>
    </recommendedName>
</protein>
<accession>A0A9D5K7Y7</accession>
<dbReference type="InterPro" id="IPR039968">
    <property type="entry name" value="BcerS-like"/>
</dbReference>
<reference evidence="1" key="1">
    <citation type="submission" date="2019-11" db="EMBL/GenBank/DDBJ databases">
        <title>Microbial mats filling the niche in hypersaline microbial mats.</title>
        <authorList>
            <person name="Wong H.L."/>
            <person name="Macleod F.I."/>
            <person name="White R.A. III"/>
            <person name="Burns B.P."/>
        </authorList>
    </citation>
    <scope>NUCLEOTIDE SEQUENCE</scope>
    <source>
        <strain evidence="1">Bin_327</strain>
    </source>
</reference>
<dbReference type="PANTHER" id="PTHR41368">
    <property type="entry name" value="PROTEIN YGHO"/>
    <property type="match status" value="1"/>
</dbReference>
<evidence type="ECO:0000313" key="2">
    <source>
        <dbReference type="Proteomes" id="UP000630660"/>
    </source>
</evidence>
<dbReference type="Gene3D" id="3.40.630.30">
    <property type="match status" value="1"/>
</dbReference>
<dbReference type="InterPro" id="IPR016181">
    <property type="entry name" value="Acyl_CoA_acyltransferase"/>
</dbReference>
<sequence>MKKKAEIREVSSKKGKKAFIYLPERMYEKKYPQWVHPIYRSQRDYFNPGKNDAWGYSDVILFLAWAGDDPVGRIMGIVNHRFNEFHKTREARFSYFDCIDDQETATRLLSTVEGWAKDRGADYIIGPLGFKNTDTQGVLVEGQEHRSIIASWWHPPYTPGLIEGAGYRKEMDWFGYKIELTDNTIPPIYDKITRRLLSRTRYRLLEFSSKREMKPYILPVFRLINESYTELYGFSPLTDREIRKTVQNYQSFLDPRFAKVVVYDNEVVAFGLGLPDLSPGFRAARGRLFPFGFLKILRCLKASRRLDLVLGAIKKKHRGKGLDVLMAKAMYTSAIQAGMTHMDTHKEQETNKKIIAEIERVGGRRYKRYRIYRKAL</sequence>
<comment type="caution">
    <text evidence="1">The sequence shown here is derived from an EMBL/GenBank/DDBJ whole genome shotgun (WGS) entry which is preliminary data.</text>
</comment>
<dbReference type="PANTHER" id="PTHR41368:SF1">
    <property type="entry name" value="PROTEIN YGHO"/>
    <property type="match status" value="1"/>
</dbReference>
<gene>
    <name evidence="1" type="ORF">GF359_00710</name>
</gene>